<evidence type="ECO:0000256" key="6">
    <source>
        <dbReference type="ARBA" id="ARBA00030642"/>
    </source>
</evidence>
<evidence type="ECO:0000313" key="11">
    <source>
        <dbReference type="EMBL" id="MCP3056866.1"/>
    </source>
</evidence>
<keyword evidence="12" id="KW-1185">Reference proteome</keyword>
<comment type="similarity">
    <text evidence="2">Belongs to the PpiC/parvulin rotamase family.</text>
</comment>
<name>A0A9X2H9T2_9HYPH</name>
<evidence type="ECO:0000256" key="8">
    <source>
        <dbReference type="PROSITE-ProRule" id="PRU00278"/>
    </source>
</evidence>
<dbReference type="SUPFAM" id="SSF109998">
    <property type="entry name" value="Triger factor/SurA peptide-binding domain-like"/>
    <property type="match status" value="1"/>
</dbReference>
<evidence type="ECO:0000256" key="7">
    <source>
        <dbReference type="ARBA" id="ARBA00031484"/>
    </source>
</evidence>
<dbReference type="InterPro" id="IPR000297">
    <property type="entry name" value="PPIase_PpiC"/>
</dbReference>
<evidence type="ECO:0000313" key="12">
    <source>
        <dbReference type="Proteomes" id="UP001155220"/>
    </source>
</evidence>
<keyword evidence="5 8" id="KW-0697">Rotamase</keyword>
<dbReference type="Gene3D" id="3.10.50.40">
    <property type="match status" value="1"/>
</dbReference>
<dbReference type="EMBL" id="JALHBS010000109">
    <property type="protein sequence ID" value="MCP3056866.1"/>
    <property type="molecule type" value="Genomic_DNA"/>
</dbReference>
<dbReference type="InterPro" id="IPR023058">
    <property type="entry name" value="PPIase_PpiC_CS"/>
</dbReference>
<feature type="chain" id="PRO_5040960770" description="Parvulin-like PPIase" evidence="9">
    <location>
        <begin position="21"/>
        <end position="295"/>
    </location>
</feature>
<reference evidence="11" key="1">
    <citation type="submission" date="2022-03" db="EMBL/GenBank/DDBJ databases">
        <title>Aurantimonas Liuensis sp. Nov., isolated from the hadal seawater of the Mariana Trench.</title>
        <authorList>
            <person name="Liu R."/>
        </authorList>
    </citation>
    <scope>NUCLEOTIDE SEQUENCE</scope>
    <source>
        <strain evidence="11">LRZ36</strain>
    </source>
</reference>
<organism evidence="11 12">
    <name type="scientific">Aurantimonas marianensis</name>
    <dbReference type="NCBI Taxonomy" id="2920428"/>
    <lineage>
        <taxon>Bacteria</taxon>
        <taxon>Pseudomonadati</taxon>
        <taxon>Pseudomonadota</taxon>
        <taxon>Alphaproteobacteria</taxon>
        <taxon>Hyphomicrobiales</taxon>
        <taxon>Aurantimonadaceae</taxon>
        <taxon>Aurantimonas</taxon>
    </lineage>
</organism>
<dbReference type="InterPro" id="IPR027304">
    <property type="entry name" value="Trigger_fact/SurA_dom_sf"/>
</dbReference>
<dbReference type="Proteomes" id="UP001155220">
    <property type="component" value="Unassembled WGS sequence"/>
</dbReference>
<dbReference type="InterPro" id="IPR046357">
    <property type="entry name" value="PPIase_dom_sf"/>
</dbReference>
<dbReference type="PANTHER" id="PTHR47245">
    <property type="entry name" value="PEPTIDYLPROLYL ISOMERASE"/>
    <property type="match status" value="1"/>
</dbReference>
<dbReference type="PROSITE" id="PS50198">
    <property type="entry name" value="PPIC_PPIASE_2"/>
    <property type="match status" value="1"/>
</dbReference>
<comment type="catalytic activity">
    <reaction evidence="1">
        <text>[protein]-peptidylproline (omega=180) = [protein]-peptidylproline (omega=0)</text>
        <dbReference type="Rhea" id="RHEA:16237"/>
        <dbReference type="Rhea" id="RHEA-COMP:10747"/>
        <dbReference type="Rhea" id="RHEA-COMP:10748"/>
        <dbReference type="ChEBI" id="CHEBI:83833"/>
        <dbReference type="ChEBI" id="CHEBI:83834"/>
        <dbReference type="EC" id="5.2.1.8"/>
    </reaction>
</comment>
<evidence type="ECO:0000256" key="9">
    <source>
        <dbReference type="SAM" id="SignalP"/>
    </source>
</evidence>
<dbReference type="GO" id="GO:0003755">
    <property type="term" value="F:peptidyl-prolyl cis-trans isomerase activity"/>
    <property type="evidence" value="ECO:0007669"/>
    <property type="project" value="UniProtKB-KW"/>
</dbReference>
<evidence type="ECO:0000259" key="10">
    <source>
        <dbReference type="PROSITE" id="PS50198"/>
    </source>
</evidence>
<feature type="signal peptide" evidence="9">
    <location>
        <begin position="1"/>
        <end position="20"/>
    </location>
</feature>
<dbReference type="PANTHER" id="PTHR47245:SF2">
    <property type="entry name" value="PEPTIDYL-PROLYL CIS-TRANS ISOMERASE HP_0175-RELATED"/>
    <property type="match status" value="1"/>
</dbReference>
<evidence type="ECO:0000256" key="5">
    <source>
        <dbReference type="ARBA" id="ARBA00023110"/>
    </source>
</evidence>
<proteinExistence type="inferred from homology"/>
<accession>A0A9X2H9T2</accession>
<evidence type="ECO:0000256" key="3">
    <source>
        <dbReference type="ARBA" id="ARBA00013194"/>
    </source>
</evidence>
<keyword evidence="9" id="KW-0732">Signal</keyword>
<comment type="caution">
    <text evidence="11">The sequence shown here is derived from an EMBL/GenBank/DDBJ whole genome shotgun (WGS) entry which is preliminary data.</text>
</comment>
<evidence type="ECO:0000256" key="4">
    <source>
        <dbReference type="ARBA" id="ARBA00018370"/>
    </source>
</evidence>
<dbReference type="Pfam" id="PF13145">
    <property type="entry name" value="Rotamase_2"/>
    <property type="match status" value="1"/>
</dbReference>
<dbReference type="PROSITE" id="PS01096">
    <property type="entry name" value="PPIC_PPIASE_1"/>
    <property type="match status" value="1"/>
</dbReference>
<feature type="domain" description="PpiC" evidence="10">
    <location>
        <begin position="136"/>
        <end position="226"/>
    </location>
</feature>
<sequence length="295" mass="32216">MTFDLRLMLAASALALVTLAAPVAAAESDVVAKVGDKEITERDLMAAASAIGQQFAQLPPEQRKLALLSALIDIKALAQAAEKAKLQDEPDVATEIAFQRERALHNAYFAKNGVGAVTEEELKARYDKEIASVDAKQEVHARHILVKTREEAEAVIKQLDEGADFEAVAKEKSTGPSGPEGGDLGFFGPGQMVPDFEKAAFAMEPGSYTKEPVETQFGWHVIKVEEKREAQKPSFEQIKDQVRQVVLREKYMELVRDARAELSVEYVDPELKDQVEAIEKSMEPGAAPATEPAAQ</sequence>
<dbReference type="Gene3D" id="1.10.8.1040">
    <property type="match status" value="1"/>
</dbReference>
<gene>
    <name evidence="11" type="ORF">MJ956_17180</name>
</gene>
<evidence type="ECO:0000256" key="1">
    <source>
        <dbReference type="ARBA" id="ARBA00000971"/>
    </source>
</evidence>
<dbReference type="AlphaFoldDB" id="A0A9X2H9T2"/>
<dbReference type="SUPFAM" id="SSF54534">
    <property type="entry name" value="FKBP-like"/>
    <property type="match status" value="1"/>
</dbReference>
<evidence type="ECO:0000256" key="2">
    <source>
        <dbReference type="ARBA" id="ARBA00007656"/>
    </source>
</evidence>
<keyword evidence="8 11" id="KW-0413">Isomerase</keyword>
<dbReference type="InterPro" id="IPR050245">
    <property type="entry name" value="PrsA_foldase"/>
</dbReference>
<dbReference type="EC" id="5.2.1.8" evidence="3"/>
<dbReference type="RefSeq" id="WP_253965664.1">
    <property type="nucleotide sequence ID" value="NZ_JALHBS010000109.1"/>
</dbReference>
<protein>
    <recommendedName>
        <fullName evidence="4">Parvulin-like PPIase</fullName>
        <ecNumber evidence="3">5.2.1.8</ecNumber>
    </recommendedName>
    <alternativeName>
        <fullName evidence="6">Peptidyl-prolyl cis-trans isomerase plp</fullName>
    </alternativeName>
    <alternativeName>
        <fullName evidence="7">Rotamase plp</fullName>
    </alternativeName>
</protein>